<dbReference type="KEGG" id="aak:AA2016_2854"/>
<feature type="signal peptide" evidence="1">
    <location>
        <begin position="1"/>
        <end position="24"/>
    </location>
</feature>
<dbReference type="Proteomes" id="UP000075755">
    <property type="component" value="Chromosome"/>
</dbReference>
<gene>
    <name evidence="3" type="ORF">AA2016_2854</name>
    <name evidence="4" type="ORF">FHS67_000167</name>
</gene>
<feature type="chain" id="PRO_5041910266" description="DUF4424 domain-containing protein" evidence="1">
    <location>
        <begin position="25"/>
        <end position="339"/>
    </location>
</feature>
<organism evidence="3 5">
    <name type="scientific">Aminobacter aminovorans</name>
    <name type="common">Chelatobacter heintzii</name>
    <dbReference type="NCBI Taxonomy" id="83263"/>
    <lineage>
        <taxon>Bacteria</taxon>
        <taxon>Pseudomonadati</taxon>
        <taxon>Pseudomonadota</taxon>
        <taxon>Alphaproteobacteria</taxon>
        <taxon>Hyphomicrobiales</taxon>
        <taxon>Phyllobacteriaceae</taxon>
        <taxon>Aminobacter</taxon>
    </lineage>
</organism>
<dbReference type="EMBL" id="JACICB010000001">
    <property type="protein sequence ID" value="MBB3703873.1"/>
    <property type="molecule type" value="Genomic_DNA"/>
</dbReference>
<evidence type="ECO:0000313" key="4">
    <source>
        <dbReference type="EMBL" id="MBB3703873.1"/>
    </source>
</evidence>
<protein>
    <recommendedName>
        <fullName evidence="2">DUF4424 domain-containing protein</fullName>
    </recommendedName>
</protein>
<evidence type="ECO:0000256" key="1">
    <source>
        <dbReference type="SAM" id="SignalP"/>
    </source>
</evidence>
<reference evidence="3 5" key="1">
    <citation type="submission" date="2016-03" db="EMBL/GenBank/DDBJ databases">
        <title>Complete genome of Aminobacter aminovorans KCTC 2477.</title>
        <authorList>
            <person name="Kim K.M."/>
        </authorList>
    </citation>
    <scope>NUCLEOTIDE SEQUENCE [LARGE SCALE GENOMIC DNA]</scope>
    <source>
        <strain evidence="3 5">KCTC 2477</strain>
    </source>
</reference>
<sequence length="339" mass="36894">MARRDGLIALSVAGMSAMSAPASANDTTAQLGAGGLIIGRSDQIAMESEDLFISPEKVTVDYVFRNNSDKDVETLVAFPMPDIEGSPYANVDIPVDASDNFLGFSVSIDGQEVKPELQHSAFAVGLDIGKELDANGVPYFPFGDATLKALEKLSSEVAADWQNRGLITLNEYDDGSGMKSVRGPLWQLRSTYWWRASFPAGKPVKVAHSYKPSVGGTAGVSFYTDGKFQGQYDDYKRKYCLDESFERAVEKATKNSGDGFPPYTETWLSYVLTTGGNWALGTIGKFRLTIDKGDPANIVSFCGAGVKKVGLTTFEMTATDFYPERDIEILILQPYDSPR</sequence>
<evidence type="ECO:0000313" key="5">
    <source>
        <dbReference type="Proteomes" id="UP000075755"/>
    </source>
</evidence>
<accession>A0AAC8YPK3</accession>
<keyword evidence="6" id="KW-1185">Reference proteome</keyword>
<reference evidence="4 6" key="2">
    <citation type="submission" date="2020-08" db="EMBL/GenBank/DDBJ databases">
        <title>Genomic Encyclopedia of Type Strains, Phase IV (KMG-IV): sequencing the most valuable type-strain genomes for metagenomic binning, comparative biology and taxonomic classification.</title>
        <authorList>
            <person name="Goeker M."/>
        </authorList>
    </citation>
    <scope>NUCLEOTIDE SEQUENCE [LARGE SCALE GENOMIC DNA]</scope>
    <source>
        <strain evidence="4 6">DSM 10368</strain>
    </source>
</reference>
<dbReference type="EMBL" id="CP015005">
    <property type="protein sequence ID" value="AMS41779.1"/>
    <property type="molecule type" value="Genomic_DNA"/>
</dbReference>
<dbReference type="RefSeq" id="WP_067960512.1">
    <property type="nucleotide sequence ID" value="NZ_CP015005.1"/>
</dbReference>
<dbReference type="Pfam" id="PF14415">
    <property type="entry name" value="DUF4424"/>
    <property type="match status" value="1"/>
</dbReference>
<evidence type="ECO:0000313" key="6">
    <source>
        <dbReference type="Proteomes" id="UP000577697"/>
    </source>
</evidence>
<dbReference type="Gene3D" id="2.60.40.3680">
    <property type="match status" value="1"/>
</dbReference>
<evidence type="ECO:0000259" key="2">
    <source>
        <dbReference type="Pfam" id="PF14415"/>
    </source>
</evidence>
<name>A0AAC8YPK3_AMIAI</name>
<dbReference type="AlphaFoldDB" id="A0AAC8YPK3"/>
<evidence type="ECO:0000313" key="3">
    <source>
        <dbReference type="EMBL" id="AMS41779.1"/>
    </source>
</evidence>
<proteinExistence type="predicted"/>
<dbReference type="InterPro" id="IPR025538">
    <property type="entry name" value="DUF4424"/>
</dbReference>
<feature type="domain" description="DUF4424" evidence="2">
    <location>
        <begin position="24"/>
        <end position="330"/>
    </location>
</feature>
<dbReference type="Proteomes" id="UP000577697">
    <property type="component" value="Unassembled WGS sequence"/>
</dbReference>
<keyword evidence="1" id="KW-0732">Signal</keyword>